<accession>A0A7T7I6Q0</accession>
<organism evidence="3 4">
    <name type="scientific">Streptomyces liliifuscus</name>
    <dbReference type="NCBI Taxonomy" id="2797636"/>
    <lineage>
        <taxon>Bacteria</taxon>
        <taxon>Bacillati</taxon>
        <taxon>Actinomycetota</taxon>
        <taxon>Actinomycetes</taxon>
        <taxon>Kitasatosporales</taxon>
        <taxon>Streptomycetaceae</taxon>
        <taxon>Streptomyces</taxon>
    </lineage>
</organism>
<dbReference type="InterPro" id="IPR011010">
    <property type="entry name" value="DNA_brk_join_enz"/>
</dbReference>
<sequence>MKSHNVRIWGIRRRDSKSAPFQVRWTVAGKVCQEPFATKTLADARRSKLVTAVGAGEAFDVATGLPASELREATSPTWYEHACAYALMKWPNASAKHRAGIAEALTALTVALVSTSRGAPDSAVLRRALQGWAFRATLGDGGEHQALKDADHDVPREIRSALDWVAGASLKVVDVAESDNIRRALTALSKRLDGKRAADNTMRRKRMVFSNAMRYAVEREVLPANPLGRIDWAAPDTTDEVDFQYVPDPQQTRRLIDAVRDADVRGPHLHAFFGCLYYAAMRPSEVASLMRRNCKLPAEGWGELVLTQSRPEVGKGWTDDGRSFDERGLKRRARKATRPVPIPPTLVAMLRAHLDRFGTAADGRLFRAPRGGRIGSNEYTDLWQQARKAALTTEEAATPLADVPYSLRHAGVSLWIKAGVDPVEVARRAGHSPAVLWRFYAKILRGQQTVSNQMIDAALADGA</sequence>
<dbReference type="PROSITE" id="PS51898">
    <property type="entry name" value="TYR_RECOMBINASE"/>
    <property type="match status" value="1"/>
</dbReference>
<dbReference type="InterPro" id="IPR013762">
    <property type="entry name" value="Integrase-like_cat_sf"/>
</dbReference>
<dbReference type="EMBL" id="CP066831">
    <property type="protein sequence ID" value="QQM42023.1"/>
    <property type="molecule type" value="Genomic_DNA"/>
</dbReference>
<proteinExistence type="predicted"/>
<dbReference type="RefSeq" id="WP_200396984.1">
    <property type="nucleotide sequence ID" value="NZ_CP066831.1"/>
</dbReference>
<dbReference type="InterPro" id="IPR050090">
    <property type="entry name" value="Tyrosine_recombinase_XerCD"/>
</dbReference>
<dbReference type="GO" id="GO:0003677">
    <property type="term" value="F:DNA binding"/>
    <property type="evidence" value="ECO:0007669"/>
    <property type="project" value="InterPro"/>
</dbReference>
<dbReference type="PANTHER" id="PTHR30349">
    <property type="entry name" value="PHAGE INTEGRASE-RELATED"/>
    <property type="match status" value="1"/>
</dbReference>
<dbReference type="Proteomes" id="UP000595636">
    <property type="component" value="Chromosome"/>
</dbReference>
<dbReference type="InterPro" id="IPR002104">
    <property type="entry name" value="Integrase_catalytic"/>
</dbReference>
<keyword evidence="4" id="KW-1185">Reference proteome</keyword>
<reference evidence="3 4" key="1">
    <citation type="submission" date="2020-12" db="EMBL/GenBank/DDBJ databases">
        <title>A novel species.</title>
        <authorList>
            <person name="Li K."/>
        </authorList>
    </citation>
    <scope>NUCLEOTIDE SEQUENCE [LARGE SCALE GENOMIC DNA]</scope>
    <source>
        <strain evidence="3 4">ZYC-3</strain>
    </source>
</reference>
<keyword evidence="1" id="KW-0233">DNA recombination</keyword>
<dbReference type="SUPFAM" id="SSF56349">
    <property type="entry name" value="DNA breaking-rejoining enzymes"/>
    <property type="match status" value="1"/>
</dbReference>
<protein>
    <submittedName>
        <fullName evidence="3">Site-specific integrase</fullName>
    </submittedName>
</protein>
<dbReference type="GO" id="GO:0006310">
    <property type="term" value="P:DNA recombination"/>
    <property type="evidence" value="ECO:0007669"/>
    <property type="project" value="UniProtKB-KW"/>
</dbReference>
<dbReference type="GO" id="GO:0015074">
    <property type="term" value="P:DNA integration"/>
    <property type="evidence" value="ECO:0007669"/>
    <property type="project" value="InterPro"/>
</dbReference>
<dbReference type="CDD" id="cd00397">
    <property type="entry name" value="DNA_BRE_C"/>
    <property type="match status" value="1"/>
</dbReference>
<dbReference type="AlphaFoldDB" id="A0A7T7I6Q0"/>
<evidence type="ECO:0000259" key="2">
    <source>
        <dbReference type="PROSITE" id="PS51898"/>
    </source>
</evidence>
<name>A0A7T7I6Q0_9ACTN</name>
<dbReference type="PANTHER" id="PTHR30349:SF64">
    <property type="entry name" value="PROPHAGE INTEGRASE INTD-RELATED"/>
    <property type="match status" value="1"/>
</dbReference>
<dbReference type="KEGG" id="slf:JEQ17_22980"/>
<evidence type="ECO:0000313" key="4">
    <source>
        <dbReference type="Proteomes" id="UP000595636"/>
    </source>
</evidence>
<gene>
    <name evidence="3" type="ORF">JEQ17_22980</name>
</gene>
<evidence type="ECO:0000313" key="3">
    <source>
        <dbReference type="EMBL" id="QQM42023.1"/>
    </source>
</evidence>
<feature type="domain" description="Tyr recombinase" evidence="2">
    <location>
        <begin position="242"/>
        <end position="454"/>
    </location>
</feature>
<dbReference type="Gene3D" id="1.10.443.10">
    <property type="entry name" value="Intergrase catalytic core"/>
    <property type="match status" value="1"/>
</dbReference>
<evidence type="ECO:0000256" key="1">
    <source>
        <dbReference type="ARBA" id="ARBA00023172"/>
    </source>
</evidence>